<dbReference type="Pfam" id="PF21205">
    <property type="entry name" value="Rep3_C"/>
    <property type="match status" value="1"/>
</dbReference>
<keyword evidence="2" id="KW-0614">Plasmid</keyword>
<dbReference type="GO" id="GO:0006270">
    <property type="term" value="P:DNA replication initiation"/>
    <property type="evidence" value="ECO:0007669"/>
    <property type="project" value="InterPro"/>
</dbReference>
<sequence>MARPKKMTSENLMVIKSNDLIRKKKSALSARQQKIVLYLIAQIEPHDDDFKEYEFKMKDFCHLCGIRCCGKAYQEMWQEIENIADIAIKDVRLPNGWTTMLRWIEKPYYEEKKGIVRIRLDKDMKPFLLELKENFTRYELLNILCMKSKYSIRLYELICSAHYHELETYKNYFELEELRELLNVPEGTYPEFRSLKANVLDVAVQEIEEFTDKRVTYTVDRYGRTAVGVEMTISTKPTEERLQTYAKVDALLNGKTFPKEDKKK</sequence>
<feature type="domain" description="Initiator Rep protein WH1" evidence="1">
    <location>
        <begin position="14"/>
        <end position="159"/>
    </location>
</feature>
<accession>A0A0H5PWU2</accession>
<organism evidence="2">
    <name type="scientific">uncultured prokaryote</name>
    <dbReference type="NCBI Taxonomy" id="198431"/>
    <lineage>
        <taxon>unclassified sequences</taxon>
        <taxon>environmental samples</taxon>
    </lineage>
</organism>
<dbReference type="InterPro" id="IPR000525">
    <property type="entry name" value="Initiator_Rep_WH1"/>
</dbReference>
<evidence type="ECO:0000313" key="2">
    <source>
        <dbReference type="EMBL" id="CRY94048.1"/>
    </source>
</evidence>
<proteinExistence type="predicted"/>
<dbReference type="Gene3D" id="1.10.10.10">
    <property type="entry name" value="Winged helix-like DNA-binding domain superfamily/Winged helix DNA-binding domain"/>
    <property type="match status" value="2"/>
</dbReference>
<reference evidence="2" key="1">
    <citation type="submission" date="2015-06" db="EMBL/GenBank/DDBJ databases">
        <authorList>
            <person name="Joergensen T."/>
        </authorList>
    </citation>
    <scope>NUCLEOTIDE SEQUENCE</scope>
    <source>
        <plasmid evidence="2">pRGRH0139</plasmid>
    </source>
</reference>
<reference evidence="2" key="2">
    <citation type="submission" date="2015-07" db="EMBL/GenBank/DDBJ databases">
        <title>Plasmids, circular viruses and viroids from rat gut.</title>
        <authorList>
            <person name="Jorgensen T.J."/>
            <person name="Hansen M.A."/>
            <person name="Xu Z."/>
            <person name="Tabak M.A."/>
            <person name="Sorensen S.J."/>
            <person name="Hansen L.H."/>
        </authorList>
    </citation>
    <scope>NUCLEOTIDE SEQUENCE</scope>
    <source>
        <plasmid evidence="2">pRGRH0139</plasmid>
    </source>
</reference>
<dbReference type="GO" id="GO:0003887">
    <property type="term" value="F:DNA-directed DNA polymerase activity"/>
    <property type="evidence" value="ECO:0007669"/>
    <property type="project" value="InterPro"/>
</dbReference>
<dbReference type="Pfam" id="PF01051">
    <property type="entry name" value="Rep3_N"/>
    <property type="match status" value="1"/>
</dbReference>
<dbReference type="EMBL" id="LN852829">
    <property type="protein sequence ID" value="CRY94048.1"/>
    <property type="molecule type" value="Genomic_DNA"/>
</dbReference>
<dbReference type="InterPro" id="IPR036388">
    <property type="entry name" value="WH-like_DNA-bd_sf"/>
</dbReference>
<dbReference type="AlphaFoldDB" id="A0A0H5PWU2"/>
<protein>
    <recommendedName>
        <fullName evidence="1">Initiator Rep protein WH1 domain-containing protein</fullName>
    </recommendedName>
</protein>
<dbReference type="SUPFAM" id="SSF46785">
    <property type="entry name" value="Winged helix' DNA-binding domain"/>
    <property type="match status" value="2"/>
</dbReference>
<dbReference type="InterPro" id="IPR036390">
    <property type="entry name" value="WH_DNA-bd_sf"/>
</dbReference>
<name>A0A0H5PWU2_9ZZZZ</name>
<geneLocation type="plasmid" evidence="2">
    <name>pRGRH0139</name>
</geneLocation>
<evidence type="ECO:0000259" key="1">
    <source>
        <dbReference type="Pfam" id="PF01051"/>
    </source>
</evidence>